<dbReference type="GO" id="GO:0009060">
    <property type="term" value="P:aerobic respiration"/>
    <property type="evidence" value="ECO:0007669"/>
    <property type="project" value="InterPro"/>
</dbReference>
<accession>A0AAN0M702</accession>
<dbReference type="EMBL" id="CP151767">
    <property type="protein sequence ID" value="WZU66231.1"/>
    <property type="molecule type" value="Genomic_DNA"/>
</dbReference>
<evidence type="ECO:0000313" key="3">
    <source>
        <dbReference type="Proteomes" id="UP001470809"/>
    </source>
</evidence>
<organism evidence="2 3">
    <name type="scientific">Yoonia rhodophyticola</name>
    <dbReference type="NCBI Taxonomy" id="3137370"/>
    <lineage>
        <taxon>Bacteria</taxon>
        <taxon>Pseudomonadati</taxon>
        <taxon>Pseudomonadota</taxon>
        <taxon>Alphaproteobacteria</taxon>
        <taxon>Rhodobacterales</taxon>
        <taxon>Paracoccaceae</taxon>
        <taxon>Yoonia</taxon>
    </lineage>
</organism>
<feature type="transmembrane region" description="Helical" evidence="1">
    <location>
        <begin position="89"/>
        <end position="108"/>
    </location>
</feature>
<evidence type="ECO:0000256" key="1">
    <source>
        <dbReference type="SAM" id="Phobius"/>
    </source>
</evidence>
<reference evidence="3" key="1">
    <citation type="submission" date="2024-04" db="EMBL/GenBank/DDBJ databases">
        <title>Phylogenomic analyses of a clade within the roseobacter group suggest taxonomic reassignments of species of the genera Aestuariivita, Citreicella, Loktanella, Nautella, Pelagibaca, Ruegeria, Thalassobius, Thiobacimonas and Tropicibacter, and the proposal o.</title>
        <authorList>
            <person name="Jeon C.O."/>
        </authorList>
    </citation>
    <scope>NUCLEOTIDE SEQUENCE [LARGE SCALE GENOMIC DNA]</scope>
    <source>
        <strain evidence="3">SS1-5</strain>
    </source>
</reference>
<sequence>MINVWFSGKCDNSSGAISLIYYAVCLLCLIVAPLLANIRGWKPAALFFAVAAVYAVFGAVSFAQMQIALSHVREAGPAYDDTYYVVSRGHFLWNIGIAMAVFGAITWIQTRFGAMLYPTLTKILFWVLHVALIGITSFQGVLAFVLSRPWRYFDYPDFIETYVQIGAWSGFLSQVAVIGLLCLLLWSIIAKSLIK</sequence>
<feature type="transmembrane region" description="Helical" evidence="1">
    <location>
        <begin position="120"/>
        <end position="145"/>
    </location>
</feature>
<dbReference type="KEGG" id="yrh:AABB31_14290"/>
<dbReference type="RefSeq" id="WP_342075558.1">
    <property type="nucleotide sequence ID" value="NZ_CP151767.2"/>
</dbReference>
<proteinExistence type="predicted"/>
<keyword evidence="1" id="KW-0472">Membrane</keyword>
<name>A0AAN0M702_9RHOB</name>
<protein>
    <submittedName>
        <fullName evidence="2">Cbb3-type cytochrome c oxidase subunit I</fullName>
    </submittedName>
</protein>
<feature type="transmembrane region" description="Helical" evidence="1">
    <location>
        <begin position="45"/>
        <end position="69"/>
    </location>
</feature>
<dbReference type="Proteomes" id="UP001470809">
    <property type="component" value="Chromosome"/>
</dbReference>
<feature type="transmembrane region" description="Helical" evidence="1">
    <location>
        <begin position="20"/>
        <end position="38"/>
    </location>
</feature>
<dbReference type="AlphaFoldDB" id="A0AAN0M702"/>
<feature type="transmembrane region" description="Helical" evidence="1">
    <location>
        <begin position="165"/>
        <end position="189"/>
    </location>
</feature>
<dbReference type="Gene3D" id="1.20.210.10">
    <property type="entry name" value="Cytochrome c oxidase-like, subunit I domain"/>
    <property type="match status" value="1"/>
</dbReference>
<dbReference type="InterPro" id="IPR000883">
    <property type="entry name" value="Cyt_C_Oxase_1"/>
</dbReference>
<dbReference type="GO" id="GO:0016020">
    <property type="term" value="C:membrane"/>
    <property type="evidence" value="ECO:0007669"/>
    <property type="project" value="InterPro"/>
</dbReference>
<dbReference type="Pfam" id="PF00115">
    <property type="entry name" value="COX1"/>
    <property type="match status" value="1"/>
</dbReference>
<dbReference type="GO" id="GO:0004129">
    <property type="term" value="F:cytochrome-c oxidase activity"/>
    <property type="evidence" value="ECO:0007669"/>
    <property type="project" value="InterPro"/>
</dbReference>
<dbReference type="GO" id="GO:0020037">
    <property type="term" value="F:heme binding"/>
    <property type="evidence" value="ECO:0007669"/>
    <property type="project" value="InterPro"/>
</dbReference>
<reference evidence="2 3" key="2">
    <citation type="submission" date="2024-08" db="EMBL/GenBank/DDBJ databases">
        <title>Phylogenomic analyses of a clade within the roseobacter group suggest taxonomic reassignments of species of the genera Aestuariivita, Citreicella, Loktanella, Nautella, Pelagibaca, Ruegeria, Thalassobius, Thiobacimonas and Tropicibacter, and the proposal o.</title>
        <authorList>
            <person name="Jeon C.O."/>
        </authorList>
    </citation>
    <scope>NUCLEOTIDE SEQUENCE [LARGE SCALE GENOMIC DNA]</scope>
    <source>
        <strain evidence="2 3">SS1-5</strain>
    </source>
</reference>
<dbReference type="InterPro" id="IPR036927">
    <property type="entry name" value="Cyt_c_oxase-like_su1_sf"/>
</dbReference>
<keyword evidence="3" id="KW-1185">Reference proteome</keyword>
<evidence type="ECO:0000313" key="2">
    <source>
        <dbReference type="EMBL" id="WZU66231.1"/>
    </source>
</evidence>
<gene>
    <name evidence="2" type="ORF">AABB31_14290</name>
</gene>
<dbReference type="SUPFAM" id="SSF81442">
    <property type="entry name" value="Cytochrome c oxidase subunit I-like"/>
    <property type="match status" value="1"/>
</dbReference>
<keyword evidence="1" id="KW-0812">Transmembrane</keyword>
<keyword evidence="1" id="KW-1133">Transmembrane helix</keyword>